<feature type="domain" description="RING-CH-type" evidence="6">
    <location>
        <begin position="278"/>
        <end position="339"/>
    </location>
</feature>
<evidence type="ECO:0000313" key="8">
    <source>
        <dbReference type="Proteomes" id="UP001359559"/>
    </source>
</evidence>
<sequence>MLKVPSQNQLAMVRVAKQVLACFFVYYIFVGLYSSSLLSLSFLFFSSFAFLIVSFPPVCTCRSLQLAAIMQAPQPASATDEAPEISHQTITQQNKEVSSDSGPSGRRPDISLQVPPRPIGFGSTSGGKVLDHSQSFSKGISSSRGFLRALSFKRKGNVADGERSCLLSSDPKTAADGPNMASISEFAWKRCTSLPVTPASNLSPSVSTPPVSARTYKEQTKPPKDVGRSKVSRSLSVPGRNLVIVRSVSFSARSEQEQQDPSDDQITPVPVEVATDEEIPEEEAVCRICLDVCDERNTFKMECSCKGDLRLVHEECAIKWFSTRGNKKCEVCGQEVQNLPVTLLRVTSSVQRQGRQLQGSQHLHPEAISAWQDFVVLVLISTICYFFFLEQLLLPELKTQAIIIAAPFAFTLGLLASIFAVILAIKEYIWTYAALEFALVAITVHLFYTMLHLVAIYAILLSSVLGFGVAMGINYAYIQFVTWRLQVSHNDNPV</sequence>
<keyword evidence="5" id="KW-0472">Membrane</keyword>
<feature type="transmembrane region" description="Helical" evidence="5">
    <location>
        <begin position="370"/>
        <end position="389"/>
    </location>
</feature>
<name>A0AAN9JPR2_CLITE</name>
<keyword evidence="3" id="KW-0862">Zinc</keyword>
<feature type="compositionally biased region" description="Polar residues" evidence="4">
    <location>
        <begin position="198"/>
        <end position="210"/>
    </location>
</feature>
<proteinExistence type="predicted"/>
<dbReference type="InterPro" id="IPR011016">
    <property type="entry name" value="Znf_RING-CH"/>
</dbReference>
<keyword evidence="8" id="KW-1185">Reference proteome</keyword>
<feature type="region of interest" description="Disordered" evidence="4">
    <location>
        <begin position="198"/>
        <end position="234"/>
    </location>
</feature>
<evidence type="ECO:0000256" key="5">
    <source>
        <dbReference type="SAM" id="Phobius"/>
    </source>
</evidence>
<dbReference type="CDD" id="cd16495">
    <property type="entry name" value="RING_CH-C4HC3_MARCH"/>
    <property type="match status" value="1"/>
</dbReference>
<feature type="transmembrane region" description="Helical" evidence="5">
    <location>
        <begin position="401"/>
        <end position="423"/>
    </location>
</feature>
<dbReference type="GO" id="GO:0008270">
    <property type="term" value="F:zinc ion binding"/>
    <property type="evidence" value="ECO:0007669"/>
    <property type="project" value="UniProtKB-KW"/>
</dbReference>
<feature type="region of interest" description="Disordered" evidence="4">
    <location>
        <begin position="77"/>
        <end position="117"/>
    </location>
</feature>
<feature type="compositionally biased region" description="Basic and acidic residues" evidence="4">
    <location>
        <begin position="215"/>
        <end position="228"/>
    </location>
</feature>
<dbReference type="SMART" id="SM00744">
    <property type="entry name" value="RINGv"/>
    <property type="match status" value="1"/>
</dbReference>
<organism evidence="7 8">
    <name type="scientific">Clitoria ternatea</name>
    <name type="common">Butterfly pea</name>
    <dbReference type="NCBI Taxonomy" id="43366"/>
    <lineage>
        <taxon>Eukaryota</taxon>
        <taxon>Viridiplantae</taxon>
        <taxon>Streptophyta</taxon>
        <taxon>Embryophyta</taxon>
        <taxon>Tracheophyta</taxon>
        <taxon>Spermatophyta</taxon>
        <taxon>Magnoliopsida</taxon>
        <taxon>eudicotyledons</taxon>
        <taxon>Gunneridae</taxon>
        <taxon>Pentapetalae</taxon>
        <taxon>rosids</taxon>
        <taxon>fabids</taxon>
        <taxon>Fabales</taxon>
        <taxon>Fabaceae</taxon>
        <taxon>Papilionoideae</taxon>
        <taxon>50 kb inversion clade</taxon>
        <taxon>NPAAA clade</taxon>
        <taxon>indigoferoid/millettioid clade</taxon>
        <taxon>Phaseoleae</taxon>
        <taxon>Clitoria</taxon>
    </lineage>
</organism>
<dbReference type="Proteomes" id="UP001359559">
    <property type="component" value="Unassembled WGS sequence"/>
</dbReference>
<dbReference type="InterPro" id="IPR013083">
    <property type="entry name" value="Znf_RING/FYVE/PHD"/>
</dbReference>
<feature type="transmembrane region" description="Helical" evidence="5">
    <location>
        <begin position="429"/>
        <end position="448"/>
    </location>
</feature>
<keyword evidence="5" id="KW-0812">Transmembrane</keyword>
<feature type="compositionally biased region" description="Polar residues" evidence="4">
    <location>
        <begin position="86"/>
        <end position="102"/>
    </location>
</feature>
<evidence type="ECO:0000259" key="6">
    <source>
        <dbReference type="PROSITE" id="PS51292"/>
    </source>
</evidence>
<dbReference type="EMBL" id="JAYKXN010000003">
    <property type="protein sequence ID" value="KAK7303175.1"/>
    <property type="molecule type" value="Genomic_DNA"/>
</dbReference>
<dbReference type="PANTHER" id="PTHR46158">
    <property type="entry name" value="OS02G0165000 PROTEIN"/>
    <property type="match status" value="1"/>
</dbReference>
<evidence type="ECO:0000256" key="2">
    <source>
        <dbReference type="ARBA" id="ARBA00022771"/>
    </source>
</evidence>
<dbReference type="Gene3D" id="3.30.40.10">
    <property type="entry name" value="Zinc/RING finger domain, C3HC4 (zinc finger)"/>
    <property type="match status" value="1"/>
</dbReference>
<evidence type="ECO:0000256" key="4">
    <source>
        <dbReference type="SAM" id="MobiDB-lite"/>
    </source>
</evidence>
<evidence type="ECO:0000256" key="3">
    <source>
        <dbReference type="ARBA" id="ARBA00022833"/>
    </source>
</evidence>
<dbReference type="AlphaFoldDB" id="A0AAN9JPR2"/>
<reference evidence="7 8" key="1">
    <citation type="submission" date="2024-01" db="EMBL/GenBank/DDBJ databases">
        <title>The genomes of 5 underutilized Papilionoideae crops provide insights into root nodulation and disease resistance.</title>
        <authorList>
            <person name="Yuan L."/>
        </authorList>
    </citation>
    <scope>NUCLEOTIDE SEQUENCE [LARGE SCALE GENOMIC DNA]</scope>
    <source>
        <strain evidence="7">LY-2023</strain>
        <tissue evidence="7">Leaf</tissue>
    </source>
</reference>
<evidence type="ECO:0000313" key="7">
    <source>
        <dbReference type="EMBL" id="KAK7303175.1"/>
    </source>
</evidence>
<feature type="transmembrane region" description="Helical" evidence="5">
    <location>
        <begin position="20"/>
        <end position="53"/>
    </location>
</feature>
<dbReference type="PROSITE" id="PS51292">
    <property type="entry name" value="ZF_RING_CH"/>
    <property type="match status" value="1"/>
</dbReference>
<dbReference type="Pfam" id="PF12906">
    <property type="entry name" value="RINGv"/>
    <property type="match status" value="1"/>
</dbReference>
<accession>A0AAN9JPR2</accession>
<evidence type="ECO:0000256" key="1">
    <source>
        <dbReference type="ARBA" id="ARBA00022723"/>
    </source>
</evidence>
<comment type="caution">
    <text evidence="7">The sequence shown here is derived from an EMBL/GenBank/DDBJ whole genome shotgun (WGS) entry which is preliminary data.</text>
</comment>
<dbReference type="SUPFAM" id="SSF57850">
    <property type="entry name" value="RING/U-box"/>
    <property type="match status" value="1"/>
</dbReference>
<protein>
    <recommendedName>
        <fullName evidence="6">RING-CH-type domain-containing protein</fullName>
    </recommendedName>
</protein>
<keyword evidence="1" id="KW-0479">Metal-binding</keyword>
<feature type="transmembrane region" description="Helical" evidence="5">
    <location>
        <begin position="455"/>
        <end position="478"/>
    </location>
</feature>
<gene>
    <name evidence="7" type="ORF">RJT34_14077</name>
</gene>
<dbReference type="PANTHER" id="PTHR46158:SF11">
    <property type="entry name" value="ZINC FINGER PROTEIN"/>
    <property type="match status" value="1"/>
</dbReference>
<keyword evidence="5" id="KW-1133">Transmembrane helix</keyword>
<keyword evidence="2" id="KW-0863">Zinc-finger</keyword>